<evidence type="ECO:0000256" key="2">
    <source>
        <dbReference type="ARBA" id="ARBA00022737"/>
    </source>
</evidence>
<organism evidence="3">
    <name type="scientific">Vannella robusta</name>
    <dbReference type="NCBI Taxonomy" id="1487602"/>
    <lineage>
        <taxon>Eukaryota</taxon>
        <taxon>Amoebozoa</taxon>
        <taxon>Discosea</taxon>
        <taxon>Flabellinia</taxon>
        <taxon>Vannellidae</taxon>
        <taxon>Vannella</taxon>
    </lineage>
</organism>
<evidence type="ECO:0000256" key="1">
    <source>
        <dbReference type="ARBA" id="ARBA00005462"/>
    </source>
</evidence>
<proteinExistence type="inferred from homology"/>
<keyword evidence="2" id="KW-0677">Repeat</keyword>
<dbReference type="PANTHER" id="PTHR47249:SF1">
    <property type="entry name" value="VACUOLAR PROTEIN 8"/>
    <property type="match status" value="1"/>
</dbReference>
<comment type="similarity">
    <text evidence="1">Belongs to the beta-catenin family.</text>
</comment>
<protein>
    <submittedName>
        <fullName evidence="3">Uncharacterized protein</fullName>
    </submittedName>
</protein>
<dbReference type="PANTHER" id="PTHR47249">
    <property type="entry name" value="VACUOLAR PROTEIN 8"/>
    <property type="match status" value="1"/>
</dbReference>
<dbReference type="AlphaFoldDB" id="A0A7S4MM11"/>
<dbReference type="EMBL" id="HBKP01017962">
    <property type="protein sequence ID" value="CAE2229976.1"/>
    <property type="molecule type" value="Transcribed_RNA"/>
</dbReference>
<evidence type="ECO:0000313" key="3">
    <source>
        <dbReference type="EMBL" id="CAE2229976.1"/>
    </source>
</evidence>
<dbReference type="GO" id="GO:0071562">
    <property type="term" value="P:nucleus-vacuole junction assembly"/>
    <property type="evidence" value="ECO:0007669"/>
    <property type="project" value="InterPro"/>
</dbReference>
<dbReference type="InterPro" id="IPR045156">
    <property type="entry name" value="Vac8"/>
</dbReference>
<reference evidence="3" key="1">
    <citation type="submission" date="2021-01" db="EMBL/GenBank/DDBJ databases">
        <authorList>
            <person name="Corre E."/>
            <person name="Pelletier E."/>
            <person name="Niang G."/>
            <person name="Scheremetjew M."/>
            <person name="Finn R."/>
            <person name="Kale V."/>
            <person name="Holt S."/>
            <person name="Cochrane G."/>
            <person name="Meng A."/>
            <person name="Brown T."/>
            <person name="Cohen L."/>
        </authorList>
    </citation>
    <scope>NUCLEOTIDE SEQUENCE</scope>
    <source>
        <strain evidence="3">DIVA3 518/3/11/1/6</strain>
    </source>
</reference>
<accession>A0A7S4MM11</accession>
<name>A0A7S4MM11_9EUKA</name>
<dbReference type="GO" id="GO:0043495">
    <property type="term" value="F:protein-membrane adaptor activity"/>
    <property type="evidence" value="ECO:0007669"/>
    <property type="project" value="InterPro"/>
</dbReference>
<dbReference type="InterPro" id="IPR016024">
    <property type="entry name" value="ARM-type_fold"/>
</dbReference>
<sequence length="702" mass="76669">MLRGSAAVLSRNLCCAPEQRVLLTCRRTNFTTTNKTLVWLSETINPEKRGRFVFRALVAGAVGIGTVRYYKSVKYEERNRAIQLESSYTRSVGELLATLPVNLLSTSTLTSRLTSNDPTQQLSTGQRISLHLLLLQTISKHSKGKLTENDATEVINAILPLIEQNDPNVQTKISELLLLYIDAGFLTENFSADKLGTEHPDVLQSLIDLTVVPNPESIAQGSYSPETNQSVAAAVSKLVTRNQNVADDILEKFGMKYVSVLSASRAADKFFFVPFCATLASACNDPQKAEKLVEEGLLAFLENAVSTKPSEKTKILSEVTNVQLASFQTGNDAETLQAKQFTYREVSRVIGNIAHVAPHLGPVIIEQGALDLLQAILESARSATTIQHISRAIANLSANEHTRQAIIDAGWVGILEHWISAECQRSVTSRAKMSATELLTKDSILKGASFNEIEEESKSRRVTAISLLALGNLASTERKVADHFARTTVLRELMDTITSNPSNLLVNQQAARALAAMASHFDSNINKRIQSLVGIEGLTLLVKESKDESVQFNVSRCLASLVMERPFAKLIESQDPLGWELIEELMKSSSLPVQRQITRAVANLSSIVGGKKLLQKKGLKQRLEVWSKSNDAVLSENAIRALASLMGSKVSNAKYAEGVHLLHPGLNSDQFAKDNAKFDIVLVHGVGGDPLGTWRAGDNHQG</sequence>
<dbReference type="SUPFAM" id="SSF48371">
    <property type="entry name" value="ARM repeat"/>
    <property type="match status" value="2"/>
</dbReference>
<gene>
    <name evidence="3" type="ORF">VSP0166_LOCUS12740</name>
</gene>
<dbReference type="InterPro" id="IPR011989">
    <property type="entry name" value="ARM-like"/>
</dbReference>
<dbReference type="Gene3D" id="1.25.10.10">
    <property type="entry name" value="Leucine-rich Repeat Variant"/>
    <property type="match status" value="2"/>
</dbReference>